<protein>
    <submittedName>
        <fullName evidence="4">DUF4974 domain-containing protein</fullName>
    </submittedName>
</protein>
<dbReference type="InterPro" id="IPR032508">
    <property type="entry name" value="FecR_C"/>
</dbReference>
<comment type="caution">
    <text evidence="4">The sequence shown here is derived from an EMBL/GenBank/DDBJ whole genome shotgun (WGS) entry which is preliminary data.</text>
</comment>
<dbReference type="PANTHER" id="PTHR30273">
    <property type="entry name" value="PERIPLASMIC SIGNAL SENSOR AND SIGMA FACTOR ACTIVATOR FECR-RELATED"/>
    <property type="match status" value="1"/>
</dbReference>
<dbReference type="PANTHER" id="PTHR30273:SF2">
    <property type="entry name" value="PROTEIN FECR"/>
    <property type="match status" value="1"/>
</dbReference>
<accession>A0A4Q0M5T4</accession>
<dbReference type="Gene3D" id="3.55.50.30">
    <property type="match status" value="1"/>
</dbReference>
<dbReference type="GO" id="GO:0016989">
    <property type="term" value="F:sigma factor antagonist activity"/>
    <property type="evidence" value="ECO:0007669"/>
    <property type="project" value="TreeGrafter"/>
</dbReference>
<dbReference type="Pfam" id="PF04773">
    <property type="entry name" value="FecR"/>
    <property type="match status" value="1"/>
</dbReference>
<name>A0A4Q0M5T4_9SPHI</name>
<keyword evidence="1" id="KW-0812">Transmembrane</keyword>
<dbReference type="InterPro" id="IPR006860">
    <property type="entry name" value="FecR"/>
</dbReference>
<dbReference type="InterPro" id="IPR012373">
    <property type="entry name" value="Ferrdict_sens_TM"/>
</dbReference>
<reference evidence="4 5" key="1">
    <citation type="submission" date="2018-12" db="EMBL/GenBank/DDBJ databases">
        <title>The Draft Genome Sequence of the Soil Bacterium Pedobacter tournemirensis R1.</title>
        <authorList>
            <person name="He J."/>
        </authorList>
    </citation>
    <scope>NUCLEOTIDE SEQUENCE [LARGE SCALE GENOMIC DNA]</scope>
    <source>
        <strain evidence="4 5">R1</strain>
    </source>
</reference>
<sequence>MKMQKSIFEYAGLIARFLKGKLSPTESESLEKWLNEDKENRKLLESFRDNESVQKDLDFFSSVDVDQAWQKVAVKTQHKANRILPLLSGCAAAILLIILYFVSDPWSRLKSPDAVSSAVLIKNDIAPGNNMASLRMADGSVIKLDTVAKSVREKDGTLIAIRDGQLKYMAANTNNDDSSVLTNELRTPAGGTYQMLLPDGSKVWVNSLSSLKFPTKFSGKERLVVLTGEAYFEVAHDRSMPFKVLVNGTEVEVLGTHFNISAYGNAVRTSLAEGAVRVTKLGLQRSITPGEQAVTEGGNIAVSAANIDKALAWKDGMFWFEEDNMEEIMEQVARWYNVEISYRGEASPKRLTGNVRRQAKLSQVLQMLNLVSGAGFEIDGRKVIVNFNK</sequence>
<evidence type="ECO:0000313" key="4">
    <source>
        <dbReference type="EMBL" id="RXF68325.1"/>
    </source>
</evidence>
<proteinExistence type="predicted"/>
<dbReference type="Gene3D" id="2.60.120.1440">
    <property type="match status" value="1"/>
</dbReference>
<evidence type="ECO:0000313" key="5">
    <source>
        <dbReference type="Proteomes" id="UP000290848"/>
    </source>
</evidence>
<dbReference type="Proteomes" id="UP000290848">
    <property type="component" value="Unassembled WGS sequence"/>
</dbReference>
<feature type="domain" description="Protein FecR C-terminal" evidence="3">
    <location>
        <begin position="318"/>
        <end position="385"/>
    </location>
</feature>
<feature type="domain" description="FecR protein" evidence="2">
    <location>
        <begin position="184"/>
        <end position="277"/>
    </location>
</feature>
<dbReference type="AlphaFoldDB" id="A0A4Q0M5T4"/>
<keyword evidence="1" id="KW-1133">Transmembrane helix</keyword>
<organism evidence="4 5">
    <name type="scientific">Arcticibacter tournemirensis</name>
    <dbReference type="NCBI Taxonomy" id="699437"/>
    <lineage>
        <taxon>Bacteria</taxon>
        <taxon>Pseudomonadati</taxon>
        <taxon>Bacteroidota</taxon>
        <taxon>Sphingobacteriia</taxon>
        <taxon>Sphingobacteriales</taxon>
        <taxon>Sphingobacteriaceae</taxon>
        <taxon>Arcticibacter</taxon>
    </lineage>
</organism>
<evidence type="ECO:0000259" key="2">
    <source>
        <dbReference type="Pfam" id="PF04773"/>
    </source>
</evidence>
<dbReference type="Pfam" id="PF16344">
    <property type="entry name" value="FecR_C"/>
    <property type="match status" value="1"/>
</dbReference>
<evidence type="ECO:0000259" key="3">
    <source>
        <dbReference type="Pfam" id="PF16344"/>
    </source>
</evidence>
<feature type="transmembrane region" description="Helical" evidence="1">
    <location>
        <begin position="83"/>
        <end position="102"/>
    </location>
</feature>
<keyword evidence="1" id="KW-0472">Membrane</keyword>
<evidence type="ECO:0000256" key="1">
    <source>
        <dbReference type="SAM" id="Phobius"/>
    </source>
</evidence>
<dbReference type="EMBL" id="RXOC01000011">
    <property type="protein sequence ID" value="RXF68325.1"/>
    <property type="molecule type" value="Genomic_DNA"/>
</dbReference>
<gene>
    <name evidence="4" type="ORF">EKH83_15710</name>
</gene>